<protein>
    <recommendedName>
        <fullName evidence="3">PORR domain-containing protein</fullName>
    </recommendedName>
</protein>
<sequence>MALQAFPGTLCGSVAPGGLRKRETRQHVALPVLLSLGENCSVGRQTFFGSTNALKLSFSPTKPSEVNRNSGIITAVIKRRKDYPLDNVIQREKKLKLAMRIKELLVKQPGQVMSLKDLGKNRKYIGLTGKRRCIALLNRFPGIFQVYEEGVNTKLFRFTKEAKMHYLEEMRQREEMEEILVVKLRKLLMMSIDRRILMEKIGHIRRELGLPDDFKTNLVRRYPQYMQVVETEAGSALELTSWDPSLAVTALEKAAQEKAEARKQLEEEVAESLGDNPEVITRAPRFSKKIDLPKGFQVKRKDKEKLIKFQELPYISPYSDASHLNPASPEAEKYVVSVIHELLSLCLEKKLLVDHLTHFRRDYQFSQRVRALLIRHPEVFYVSLKGVRDSVFLREAYNGSELKEKDPLVLLKERMADLVAQSKKTERMEENSDYDDDDDDDEDDNDDDWDEDEEDVGSVSDKNGRVRRMVEADVSQPNSRRELLATRERW</sequence>
<evidence type="ECO:0000313" key="5">
    <source>
        <dbReference type="Proteomes" id="UP001497522"/>
    </source>
</evidence>
<feature type="coiled-coil region" evidence="1">
    <location>
        <begin position="248"/>
        <end position="275"/>
    </location>
</feature>
<name>A0ABP1ARG9_9BRYO</name>
<evidence type="ECO:0000256" key="2">
    <source>
        <dbReference type="SAM" id="MobiDB-lite"/>
    </source>
</evidence>
<feature type="compositionally biased region" description="Basic and acidic residues" evidence="2">
    <location>
        <begin position="462"/>
        <end position="471"/>
    </location>
</feature>
<proteinExistence type="predicted"/>
<feature type="region of interest" description="Disordered" evidence="2">
    <location>
        <begin position="421"/>
        <end position="490"/>
    </location>
</feature>
<dbReference type="Proteomes" id="UP001497522">
    <property type="component" value="Chromosome 15"/>
</dbReference>
<dbReference type="EMBL" id="OZ023716">
    <property type="protein sequence ID" value="CAK9865178.1"/>
    <property type="molecule type" value="Genomic_DNA"/>
</dbReference>
<accession>A0ABP1ARG9</accession>
<feature type="compositionally biased region" description="Acidic residues" evidence="2">
    <location>
        <begin position="431"/>
        <end position="456"/>
    </location>
</feature>
<gene>
    <name evidence="4" type="ORF">CSSPJE1EN2_LOCUS8173</name>
</gene>
<dbReference type="PANTHER" id="PTHR31476">
    <property type="entry name" value="PROTEIN WHAT'S THIS FACTOR 1 HOMOLOG, CHLOROPLASTIC"/>
    <property type="match status" value="1"/>
</dbReference>
<reference evidence="4" key="1">
    <citation type="submission" date="2024-03" db="EMBL/GenBank/DDBJ databases">
        <authorList>
            <consortium name="ELIXIR-Norway"/>
            <consortium name="Elixir Norway"/>
        </authorList>
    </citation>
    <scope>NUCLEOTIDE SEQUENCE</scope>
</reference>
<evidence type="ECO:0000256" key="1">
    <source>
        <dbReference type="SAM" id="Coils"/>
    </source>
</evidence>
<keyword evidence="1" id="KW-0175">Coiled coil</keyword>
<evidence type="ECO:0000313" key="4">
    <source>
        <dbReference type="EMBL" id="CAK9865178.1"/>
    </source>
</evidence>
<organism evidence="4 5">
    <name type="scientific">Sphagnum jensenii</name>
    <dbReference type="NCBI Taxonomy" id="128206"/>
    <lineage>
        <taxon>Eukaryota</taxon>
        <taxon>Viridiplantae</taxon>
        <taxon>Streptophyta</taxon>
        <taxon>Embryophyta</taxon>
        <taxon>Bryophyta</taxon>
        <taxon>Sphagnophytina</taxon>
        <taxon>Sphagnopsida</taxon>
        <taxon>Sphagnales</taxon>
        <taxon>Sphagnaceae</taxon>
        <taxon>Sphagnum</taxon>
    </lineage>
</organism>
<feature type="compositionally biased region" description="Basic and acidic residues" evidence="2">
    <location>
        <begin position="479"/>
        <end position="490"/>
    </location>
</feature>
<dbReference type="InterPro" id="IPR021099">
    <property type="entry name" value="PORR_domain"/>
</dbReference>
<keyword evidence="5" id="KW-1185">Reference proteome</keyword>
<dbReference type="InterPro" id="IPR045040">
    <property type="entry name" value="PORR_fam"/>
</dbReference>
<evidence type="ECO:0000259" key="3">
    <source>
        <dbReference type="Pfam" id="PF11955"/>
    </source>
</evidence>
<dbReference type="Pfam" id="PF11955">
    <property type="entry name" value="PORR"/>
    <property type="match status" value="1"/>
</dbReference>
<feature type="domain" description="PORR" evidence="3">
    <location>
        <begin position="81"/>
        <end position="423"/>
    </location>
</feature>
<dbReference type="PANTHER" id="PTHR31476:SF4">
    <property type="entry name" value="PROTEIN WHAT'S THIS FACTOR 1 HOMOLOG, CHLOROPLASTIC"/>
    <property type="match status" value="1"/>
</dbReference>